<evidence type="ECO:0000259" key="3">
    <source>
        <dbReference type="Pfam" id="PF13581"/>
    </source>
</evidence>
<feature type="region of interest" description="Disordered" evidence="2">
    <location>
        <begin position="93"/>
        <end position="153"/>
    </location>
</feature>
<keyword evidence="1" id="KW-0808">Transferase</keyword>
<organism evidence="4 5">
    <name type="scientific">Arsenicicoccus piscis</name>
    <dbReference type="NCBI Taxonomy" id="673954"/>
    <lineage>
        <taxon>Bacteria</taxon>
        <taxon>Bacillati</taxon>
        <taxon>Actinomycetota</taxon>
        <taxon>Actinomycetes</taxon>
        <taxon>Micrococcales</taxon>
        <taxon>Intrasporangiaceae</taxon>
        <taxon>Arsenicicoccus</taxon>
    </lineage>
</organism>
<dbReference type="Pfam" id="PF13581">
    <property type="entry name" value="HATPase_c_2"/>
    <property type="match status" value="1"/>
</dbReference>
<keyword evidence="5" id="KW-1185">Reference proteome</keyword>
<protein>
    <recommendedName>
        <fullName evidence="3">Histidine kinase/HSP90-like ATPase domain-containing protein</fullName>
    </recommendedName>
</protein>
<proteinExistence type="predicted"/>
<sequence length="153" mass="16381">MDPLMTSRTSARAQDVIDETVLLTASPTAPQAAREALAESLQGHALEQQTLDESVLVVSELVSNAVRHAEALPGDQVRVHWTLRRGIVEVDVTDGGSESVPHPRRPGARATTGRGLRLVRSYAHEWGSSTGRGRARSGPPRRSVASPHALSGR</sequence>
<dbReference type="InterPro" id="IPR003594">
    <property type="entry name" value="HATPase_dom"/>
</dbReference>
<dbReference type="InterPro" id="IPR036890">
    <property type="entry name" value="HATPase_C_sf"/>
</dbReference>
<gene>
    <name evidence="4" type="ORF">GCM10025862_32650</name>
</gene>
<evidence type="ECO:0000256" key="2">
    <source>
        <dbReference type="SAM" id="MobiDB-lite"/>
    </source>
</evidence>
<dbReference type="Proteomes" id="UP001157109">
    <property type="component" value="Unassembled WGS sequence"/>
</dbReference>
<accession>A0ABQ6HUP7</accession>
<dbReference type="Gene3D" id="3.30.565.10">
    <property type="entry name" value="Histidine kinase-like ATPase, C-terminal domain"/>
    <property type="match status" value="1"/>
</dbReference>
<evidence type="ECO:0000256" key="1">
    <source>
        <dbReference type="ARBA" id="ARBA00022527"/>
    </source>
</evidence>
<dbReference type="PANTHER" id="PTHR35526">
    <property type="entry name" value="ANTI-SIGMA-F FACTOR RSBW-RELATED"/>
    <property type="match status" value="1"/>
</dbReference>
<dbReference type="InterPro" id="IPR050267">
    <property type="entry name" value="Anti-sigma-factor_SerPK"/>
</dbReference>
<keyword evidence="1" id="KW-0418">Kinase</keyword>
<name>A0ABQ6HUP7_9MICO</name>
<feature type="compositionally biased region" description="Low complexity" evidence="2">
    <location>
        <begin position="108"/>
        <end position="118"/>
    </location>
</feature>
<feature type="compositionally biased region" description="Low complexity" evidence="2">
    <location>
        <begin position="127"/>
        <end position="147"/>
    </location>
</feature>
<dbReference type="SUPFAM" id="SSF55874">
    <property type="entry name" value="ATPase domain of HSP90 chaperone/DNA topoisomerase II/histidine kinase"/>
    <property type="match status" value="1"/>
</dbReference>
<keyword evidence="1" id="KW-0723">Serine/threonine-protein kinase</keyword>
<dbReference type="PANTHER" id="PTHR35526:SF3">
    <property type="entry name" value="ANTI-SIGMA-F FACTOR RSBW"/>
    <property type="match status" value="1"/>
</dbReference>
<evidence type="ECO:0000313" key="5">
    <source>
        <dbReference type="Proteomes" id="UP001157109"/>
    </source>
</evidence>
<reference evidence="5" key="1">
    <citation type="journal article" date="2019" name="Int. J. Syst. Evol. Microbiol.">
        <title>The Global Catalogue of Microorganisms (GCM) 10K type strain sequencing project: providing services to taxonomists for standard genome sequencing and annotation.</title>
        <authorList>
            <consortium name="The Broad Institute Genomics Platform"/>
            <consortium name="The Broad Institute Genome Sequencing Center for Infectious Disease"/>
            <person name="Wu L."/>
            <person name="Ma J."/>
        </authorList>
    </citation>
    <scope>NUCLEOTIDE SEQUENCE [LARGE SCALE GENOMIC DNA]</scope>
    <source>
        <strain evidence="5">NBRC 105830</strain>
    </source>
</reference>
<dbReference type="EMBL" id="BSUJ01000001">
    <property type="protein sequence ID" value="GMA21244.1"/>
    <property type="molecule type" value="Genomic_DNA"/>
</dbReference>
<comment type="caution">
    <text evidence="4">The sequence shown here is derived from an EMBL/GenBank/DDBJ whole genome shotgun (WGS) entry which is preliminary data.</text>
</comment>
<feature type="domain" description="Histidine kinase/HSP90-like ATPase" evidence="3">
    <location>
        <begin position="24"/>
        <end position="126"/>
    </location>
</feature>
<evidence type="ECO:0000313" key="4">
    <source>
        <dbReference type="EMBL" id="GMA21244.1"/>
    </source>
</evidence>
<dbReference type="CDD" id="cd16936">
    <property type="entry name" value="HATPase_RsbW-like"/>
    <property type="match status" value="1"/>
</dbReference>